<organism evidence="1 2">
    <name type="scientific">Dendrobium catenatum</name>
    <dbReference type="NCBI Taxonomy" id="906689"/>
    <lineage>
        <taxon>Eukaryota</taxon>
        <taxon>Viridiplantae</taxon>
        <taxon>Streptophyta</taxon>
        <taxon>Embryophyta</taxon>
        <taxon>Tracheophyta</taxon>
        <taxon>Spermatophyta</taxon>
        <taxon>Magnoliopsida</taxon>
        <taxon>Liliopsida</taxon>
        <taxon>Asparagales</taxon>
        <taxon>Orchidaceae</taxon>
        <taxon>Epidendroideae</taxon>
        <taxon>Malaxideae</taxon>
        <taxon>Dendrobiinae</taxon>
        <taxon>Dendrobium</taxon>
    </lineage>
</organism>
<reference evidence="1 2" key="1">
    <citation type="journal article" date="2016" name="Sci. Rep.">
        <title>The Dendrobium catenatum Lindl. genome sequence provides insights into polysaccharide synthase, floral development and adaptive evolution.</title>
        <authorList>
            <person name="Zhang G.Q."/>
            <person name="Xu Q."/>
            <person name="Bian C."/>
            <person name="Tsai W.C."/>
            <person name="Yeh C.M."/>
            <person name="Liu K.W."/>
            <person name="Yoshida K."/>
            <person name="Zhang L.S."/>
            <person name="Chang S.B."/>
            <person name="Chen F."/>
            <person name="Shi Y."/>
            <person name="Su Y.Y."/>
            <person name="Zhang Y.Q."/>
            <person name="Chen L.J."/>
            <person name="Yin Y."/>
            <person name="Lin M."/>
            <person name="Huang H."/>
            <person name="Deng H."/>
            <person name="Wang Z.W."/>
            <person name="Zhu S.L."/>
            <person name="Zhao X."/>
            <person name="Deng C."/>
            <person name="Niu S.C."/>
            <person name="Huang J."/>
            <person name="Wang M."/>
            <person name="Liu G.H."/>
            <person name="Yang H.J."/>
            <person name="Xiao X.J."/>
            <person name="Hsiao Y.Y."/>
            <person name="Wu W.L."/>
            <person name="Chen Y.Y."/>
            <person name="Mitsuda N."/>
            <person name="Ohme-Takagi M."/>
            <person name="Luo Y.B."/>
            <person name="Van de Peer Y."/>
            <person name="Liu Z.J."/>
        </authorList>
    </citation>
    <scope>NUCLEOTIDE SEQUENCE [LARGE SCALE GENOMIC DNA]</scope>
    <source>
        <tissue evidence="1">The whole plant</tissue>
    </source>
</reference>
<dbReference type="PANTHER" id="PTHR36783">
    <property type="entry name" value="THYLAKOID LUMENAL 17.9 KDA PROTEIN, CHLOROPLASTIC"/>
    <property type="match status" value="1"/>
</dbReference>
<dbReference type="PANTHER" id="PTHR36783:SF2">
    <property type="entry name" value="THYLAKOID LUMENAL 17.9 KDA PROTEIN, CHLOROPLASTIC"/>
    <property type="match status" value="1"/>
</dbReference>
<evidence type="ECO:0000313" key="1">
    <source>
        <dbReference type="EMBL" id="PKU77276.1"/>
    </source>
</evidence>
<name>A0A2I0WNQ2_9ASPA</name>
<evidence type="ECO:0000313" key="2">
    <source>
        <dbReference type="Proteomes" id="UP000233837"/>
    </source>
</evidence>
<keyword evidence="2" id="KW-1185">Reference proteome</keyword>
<proteinExistence type="predicted"/>
<dbReference type="Proteomes" id="UP000233837">
    <property type="component" value="Unassembled WGS sequence"/>
</dbReference>
<dbReference type="GO" id="GO:0009543">
    <property type="term" value="C:chloroplast thylakoid lumen"/>
    <property type="evidence" value="ECO:0007669"/>
    <property type="project" value="TreeGrafter"/>
</dbReference>
<dbReference type="OrthoDB" id="200029at2759"/>
<dbReference type="AlphaFoldDB" id="A0A2I0WNQ2"/>
<accession>A0A2I0WNQ2</accession>
<dbReference type="EMBL" id="KZ502519">
    <property type="protein sequence ID" value="PKU77276.1"/>
    <property type="molecule type" value="Genomic_DNA"/>
</dbReference>
<gene>
    <name evidence="1" type="ORF">MA16_Dca016843</name>
</gene>
<reference evidence="1 2" key="2">
    <citation type="journal article" date="2017" name="Nature">
        <title>The Apostasia genome and the evolution of orchids.</title>
        <authorList>
            <person name="Zhang G.Q."/>
            <person name="Liu K.W."/>
            <person name="Li Z."/>
            <person name="Lohaus R."/>
            <person name="Hsiao Y.Y."/>
            <person name="Niu S.C."/>
            <person name="Wang J.Y."/>
            <person name="Lin Y.C."/>
            <person name="Xu Q."/>
            <person name="Chen L.J."/>
            <person name="Yoshida K."/>
            <person name="Fujiwara S."/>
            <person name="Wang Z.W."/>
            <person name="Zhang Y.Q."/>
            <person name="Mitsuda N."/>
            <person name="Wang M."/>
            <person name="Liu G.H."/>
            <person name="Pecoraro L."/>
            <person name="Huang H.X."/>
            <person name="Xiao X.J."/>
            <person name="Lin M."/>
            <person name="Wu X.Y."/>
            <person name="Wu W.L."/>
            <person name="Chen Y.Y."/>
            <person name="Chang S.B."/>
            <person name="Sakamoto S."/>
            <person name="Ohme-Takagi M."/>
            <person name="Yagi M."/>
            <person name="Zeng S.J."/>
            <person name="Shen C.Y."/>
            <person name="Yeh C.M."/>
            <person name="Luo Y.B."/>
            <person name="Tsai W.C."/>
            <person name="Van de Peer Y."/>
            <person name="Liu Z.J."/>
        </authorList>
    </citation>
    <scope>NUCLEOTIDE SEQUENCE [LARGE SCALE GENOMIC DNA]</scope>
    <source>
        <tissue evidence="1">The whole plant</tissue>
    </source>
</reference>
<dbReference type="InterPro" id="IPR037734">
    <property type="entry name" value="Thylakoid_lumenal_17.9"/>
</dbReference>
<protein>
    <submittedName>
        <fullName evidence="1">Thylakoid lumenal 17.9 kDa protein, chloroplastic</fullName>
    </submittedName>
</protein>
<sequence length="221" mass="24492">MSLILHSTSPFLIPKYRNPSNPIFCSPTSSFKVATILSSFGPLAIALSLTSPLSSLASYPFASQNFPISTTPYSQSQSLNLGLEDGKIRPCPSTNPGCVSSNPKSSSFSFPLAIPEDFLENPVQKLRDAILRTQRNVKFEVDEETPFGRYLQVEVDGGFGRDVMEFLVKKDIVAYRSMATKVTYIYPFTTALGDSKGQEERMNKIKVELGWYSPSFESMDN</sequence>